<name>A0A0C4DQM8_MAGP6</name>
<reference evidence="3" key="1">
    <citation type="submission" date="2010-05" db="EMBL/GenBank/DDBJ databases">
        <title>The genome sequence of Magnaporthe poae strain ATCC 64411.</title>
        <authorList>
            <person name="Ma L.-J."/>
            <person name="Dead R."/>
            <person name="Young S."/>
            <person name="Zeng Q."/>
            <person name="Koehrsen M."/>
            <person name="Alvarado L."/>
            <person name="Berlin A."/>
            <person name="Chapman S.B."/>
            <person name="Chen Z."/>
            <person name="Freedman E."/>
            <person name="Gellesch M."/>
            <person name="Goldberg J."/>
            <person name="Griggs A."/>
            <person name="Gujja S."/>
            <person name="Heilman E.R."/>
            <person name="Heiman D."/>
            <person name="Hepburn T."/>
            <person name="Howarth C."/>
            <person name="Jen D."/>
            <person name="Larson L."/>
            <person name="Mehta T."/>
            <person name="Neiman D."/>
            <person name="Pearson M."/>
            <person name="Roberts A."/>
            <person name="Saif S."/>
            <person name="Shea T."/>
            <person name="Shenoy N."/>
            <person name="Sisk P."/>
            <person name="Stolte C."/>
            <person name="Sykes S."/>
            <person name="Walk T."/>
            <person name="White J."/>
            <person name="Yandava C."/>
            <person name="Haas B."/>
            <person name="Nusbaum C."/>
            <person name="Birren B."/>
        </authorList>
    </citation>
    <scope>NUCLEOTIDE SEQUENCE [LARGE SCALE GENOMIC DNA]</scope>
    <source>
        <strain evidence="3">ATCC 64411 / 73-15</strain>
    </source>
</reference>
<organism evidence="2 3">
    <name type="scientific">Magnaporthiopsis poae (strain ATCC 64411 / 73-15)</name>
    <name type="common">Kentucky bluegrass fungus</name>
    <name type="synonym">Magnaporthe poae</name>
    <dbReference type="NCBI Taxonomy" id="644358"/>
    <lineage>
        <taxon>Eukaryota</taxon>
        <taxon>Fungi</taxon>
        <taxon>Dikarya</taxon>
        <taxon>Ascomycota</taxon>
        <taxon>Pezizomycotina</taxon>
        <taxon>Sordariomycetes</taxon>
        <taxon>Sordariomycetidae</taxon>
        <taxon>Magnaporthales</taxon>
        <taxon>Magnaporthaceae</taxon>
        <taxon>Magnaporthiopsis</taxon>
    </lineage>
</organism>
<evidence type="ECO:0000313" key="1">
    <source>
        <dbReference type="EMBL" id="KLU83105.1"/>
    </source>
</evidence>
<evidence type="ECO:0000313" key="3">
    <source>
        <dbReference type="Proteomes" id="UP000011715"/>
    </source>
</evidence>
<dbReference type="EnsemblFungi" id="MAPG_02171T0">
    <property type="protein sequence ID" value="MAPG_02171T0"/>
    <property type="gene ID" value="MAPG_02171"/>
</dbReference>
<reference evidence="2" key="4">
    <citation type="journal article" date="2015" name="G3 (Bethesda)">
        <title>Genome sequences of three phytopathogenic species of the Magnaporthaceae family of fungi.</title>
        <authorList>
            <person name="Okagaki L.H."/>
            <person name="Nunes C.C."/>
            <person name="Sailsbery J."/>
            <person name="Clay B."/>
            <person name="Brown D."/>
            <person name="John T."/>
            <person name="Oh Y."/>
            <person name="Young N."/>
            <person name="Fitzgerald M."/>
            <person name="Haas B.J."/>
            <person name="Zeng Q."/>
            <person name="Young S."/>
            <person name="Adiconis X."/>
            <person name="Fan L."/>
            <person name="Levin J.Z."/>
            <person name="Mitchell T.K."/>
            <person name="Okubara P.A."/>
            <person name="Farman M.L."/>
            <person name="Kohn L.M."/>
            <person name="Birren B."/>
            <person name="Ma L.-J."/>
            <person name="Dean R.A."/>
        </authorList>
    </citation>
    <scope>NUCLEOTIDE SEQUENCE</scope>
    <source>
        <strain evidence="2">ATCC 64411 / 73-15</strain>
    </source>
</reference>
<sequence>MFYQVNLVVLAVANAYPLYKQWKTKPREPTPVLLSQRQDRQDPESLARAATVASKFKHDFFVAYALAVAADWLQVSA</sequence>
<dbReference type="EMBL" id="GL876967">
    <property type="protein sequence ID" value="KLU83105.1"/>
    <property type="molecule type" value="Genomic_DNA"/>
</dbReference>
<dbReference type="Proteomes" id="UP000011715">
    <property type="component" value="Unassembled WGS sequence"/>
</dbReference>
<reference evidence="2" key="5">
    <citation type="submission" date="2015-06" db="UniProtKB">
        <authorList>
            <consortium name="EnsemblFungi"/>
        </authorList>
    </citation>
    <scope>IDENTIFICATION</scope>
    <source>
        <strain evidence="2">ATCC 64411</strain>
    </source>
</reference>
<reference evidence="1" key="3">
    <citation type="submission" date="2011-03" db="EMBL/GenBank/DDBJ databases">
        <title>Annotation of Magnaporthe poae ATCC 64411.</title>
        <authorList>
            <person name="Ma L.-J."/>
            <person name="Dead R."/>
            <person name="Young S.K."/>
            <person name="Zeng Q."/>
            <person name="Gargeya S."/>
            <person name="Fitzgerald M."/>
            <person name="Haas B."/>
            <person name="Abouelleil A."/>
            <person name="Alvarado L."/>
            <person name="Arachchi H.M."/>
            <person name="Berlin A."/>
            <person name="Brown A."/>
            <person name="Chapman S.B."/>
            <person name="Chen Z."/>
            <person name="Dunbar C."/>
            <person name="Freedman E."/>
            <person name="Gearin G."/>
            <person name="Gellesch M."/>
            <person name="Goldberg J."/>
            <person name="Griggs A."/>
            <person name="Gujja S."/>
            <person name="Heiman D."/>
            <person name="Howarth C."/>
            <person name="Larson L."/>
            <person name="Lui A."/>
            <person name="MacDonald P.J.P."/>
            <person name="Mehta T."/>
            <person name="Montmayeur A."/>
            <person name="Murphy C."/>
            <person name="Neiman D."/>
            <person name="Pearson M."/>
            <person name="Priest M."/>
            <person name="Roberts A."/>
            <person name="Saif S."/>
            <person name="Shea T."/>
            <person name="Shenoy N."/>
            <person name="Sisk P."/>
            <person name="Stolte C."/>
            <person name="Sykes S."/>
            <person name="Yandava C."/>
            <person name="Wortman J."/>
            <person name="Nusbaum C."/>
            <person name="Birren B."/>
        </authorList>
    </citation>
    <scope>NUCLEOTIDE SEQUENCE</scope>
    <source>
        <strain evidence="1">ATCC 64411</strain>
    </source>
</reference>
<accession>A0A0C4DQM8</accession>
<proteinExistence type="predicted"/>
<protein>
    <submittedName>
        <fullName evidence="1 2">Uncharacterized protein</fullName>
    </submittedName>
</protein>
<evidence type="ECO:0000313" key="2">
    <source>
        <dbReference type="EnsemblFungi" id="MAPG_02171T0"/>
    </source>
</evidence>
<keyword evidence="3" id="KW-1185">Reference proteome</keyword>
<reference evidence="1" key="2">
    <citation type="submission" date="2010-05" db="EMBL/GenBank/DDBJ databases">
        <title>The Genome Sequence of Magnaporthe poae strain ATCC 64411.</title>
        <authorList>
            <consortium name="The Broad Institute Genome Sequencing Platform"/>
            <consortium name="Broad Institute Genome Sequencing Center for Infectious Disease"/>
            <person name="Ma L.-J."/>
            <person name="Dead R."/>
            <person name="Young S."/>
            <person name="Zeng Q."/>
            <person name="Koehrsen M."/>
            <person name="Alvarado L."/>
            <person name="Berlin A."/>
            <person name="Chapman S.B."/>
            <person name="Chen Z."/>
            <person name="Freedman E."/>
            <person name="Gellesch M."/>
            <person name="Goldberg J."/>
            <person name="Griggs A."/>
            <person name="Gujja S."/>
            <person name="Heilman E.R."/>
            <person name="Heiman D."/>
            <person name="Hepburn T."/>
            <person name="Howarth C."/>
            <person name="Jen D."/>
            <person name="Larson L."/>
            <person name="Mehta T."/>
            <person name="Neiman D."/>
            <person name="Pearson M."/>
            <person name="Roberts A."/>
            <person name="Saif S."/>
            <person name="Shea T."/>
            <person name="Shenoy N."/>
            <person name="Sisk P."/>
            <person name="Stolte C."/>
            <person name="Sykes S."/>
            <person name="Walk T."/>
            <person name="White J."/>
            <person name="Yandava C."/>
            <person name="Haas B."/>
            <person name="Nusbaum C."/>
            <person name="Birren B."/>
        </authorList>
    </citation>
    <scope>NUCLEOTIDE SEQUENCE</scope>
    <source>
        <strain evidence="1">ATCC 64411</strain>
    </source>
</reference>
<dbReference type="EMBL" id="ADBL01000551">
    <property type="status" value="NOT_ANNOTATED_CDS"/>
    <property type="molecule type" value="Genomic_DNA"/>
</dbReference>
<gene>
    <name evidence="1" type="ORF">MAPG_02171</name>
</gene>
<dbReference type="AlphaFoldDB" id="A0A0C4DQM8"/>
<dbReference type="VEuPathDB" id="FungiDB:MAPG_02171"/>
<dbReference type="OrthoDB" id="263957at2759"/>